<dbReference type="OrthoDB" id="2083096at2"/>
<keyword evidence="2" id="KW-1185">Reference proteome</keyword>
<accession>A0A1M6QU75</accession>
<evidence type="ECO:0000313" key="1">
    <source>
        <dbReference type="EMBL" id="SHK23648.1"/>
    </source>
</evidence>
<evidence type="ECO:0000313" key="2">
    <source>
        <dbReference type="Proteomes" id="UP000183997"/>
    </source>
</evidence>
<sequence length="127" mass="13979">MAKIDEALDLCIQLGKILSETEEYQNMKNAEAALLHDENARQLVEGLQQLQMDIQKKKLAGIPLSDVDKKNMQEAEAKAIENPVVKASFEAHGKFQGVMSLISTKIRAGIRASEETLPADDEGENAE</sequence>
<dbReference type="Gene3D" id="1.20.1500.10">
    <property type="entry name" value="YheA/YmcA-like"/>
    <property type="match status" value="1"/>
</dbReference>
<dbReference type="Proteomes" id="UP000183997">
    <property type="component" value="Unassembled WGS sequence"/>
</dbReference>
<proteinExistence type="predicted"/>
<organism evidence="1 2">
    <name type="scientific">Desulforamulus aeronauticus DSM 10349</name>
    <dbReference type="NCBI Taxonomy" id="1121421"/>
    <lineage>
        <taxon>Bacteria</taxon>
        <taxon>Bacillati</taxon>
        <taxon>Bacillota</taxon>
        <taxon>Clostridia</taxon>
        <taxon>Eubacteriales</taxon>
        <taxon>Peptococcaceae</taxon>
        <taxon>Desulforamulus</taxon>
    </lineage>
</organism>
<gene>
    <name evidence="1" type="ORF">SAMN02745123_01200</name>
</gene>
<reference evidence="2" key="1">
    <citation type="submission" date="2016-11" db="EMBL/GenBank/DDBJ databases">
        <authorList>
            <person name="Varghese N."/>
            <person name="Submissions S."/>
        </authorList>
    </citation>
    <scope>NUCLEOTIDE SEQUENCE [LARGE SCALE GENOMIC DNA]</scope>
    <source>
        <strain evidence="2">DSM 10349</strain>
    </source>
</reference>
<dbReference type="InterPro" id="IPR023378">
    <property type="entry name" value="YheA/YmcA-like_dom_sf"/>
</dbReference>
<dbReference type="SUPFAM" id="SSF158622">
    <property type="entry name" value="YheA/YmcA-like"/>
    <property type="match status" value="1"/>
</dbReference>
<dbReference type="Pfam" id="PF06133">
    <property type="entry name" value="Com_YlbF"/>
    <property type="match status" value="1"/>
</dbReference>
<protein>
    <submittedName>
        <fullName evidence="1">Cell fate regulator YlbF, YheA/YmcA/DUF963 family (Controls sporulation, competence, biofilm development)</fullName>
    </submittedName>
</protein>
<name>A0A1M6QU75_9FIRM</name>
<dbReference type="RefSeq" id="WP_072911813.1">
    <property type="nucleotide sequence ID" value="NZ_FRAR01000009.1"/>
</dbReference>
<dbReference type="InterPro" id="IPR010368">
    <property type="entry name" value="Com_YlbF"/>
</dbReference>
<dbReference type="AlphaFoldDB" id="A0A1M6QU75"/>
<dbReference type="EMBL" id="FRAR01000009">
    <property type="protein sequence ID" value="SHK23648.1"/>
    <property type="molecule type" value="Genomic_DNA"/>
</dbReference>